<feature type="signal peptide" evidence="1">
    <location>
        <begin position="1"/>
        <end position="22"/>
    </location>
</feature>
<dbReference type="Proteomes" id="UP000479293">
    <property type="component" value="Unassembled WGS sequence"/>
</dbReference>
<dbReference type="Gene3D" id="1.25.40.10">
    <property type="entry name" value="Tetratricopeptide repeat domain"/>
    <property type="match status" value="1"/>
</dbReference>
<accession>A0A7C9FB76</accession>
<dbReference type="InterPro" id="IPR019734">
    <property type="entry name" value="TPR_rpt"/>
</dbReference>
<keyword evidence="3" id="KW-1185">Reference proteome</keyword>
<comment type="caution">
    <text evidence="2">The sequence shown here is derived from an EMBL/GenBank/DDBJ whole genome shotgun (WGS) entry which is preliminary data.</text>
</comment>
<dbReference type="EMBL" id="WHLY01000002">
    <property type="protein sequence ID" value="MPR32310.1"/>
    <property type="molecule type" value="Genomic_DNA"/>
</dbReference>
<proteinExistence type="predicted"/>
<sequence>MQKILLLLLILGCSICSNFANSSVPDLTGKLPIAWEQADDEYDRYKKRADDFFDRGDYLNALRQYRNCLEVPTYENDPYAKGRIALVQKLLKLREEANKALNEGKGAEAIEYFEQIVAQNPKDSITKVNLTDYWVAEATKFYEQQNYEEAKVRYQKALQYATKPALIQVQIQNSEAFIKFKAEQAAKNEENIKGNPSVVANKPDAKTDLPEKINPQKEIAINRRIGTKVLVGAVGLGAGLYAYTLNNQYQTKLDEANRIGRSTDPDGDGVILTAGEYNQWQTAYKKAADAKQNRSKFVASLGIVGAAAISEVLLWVLPKSKKSTGISIESSTQNLGLAVRYTFR</sequence>
<name>A0A7C9FB76_9BACT</name>
<dbReference type="SUPFAM" id="SSF48452">
    <property type="entry name" value="TPR-like"/>
    <property type="match status" value="1"/>
</dbReference>
<dbReference type="SMART" id="SM00028">
    <property type="entry name" value="TPR"/>
    <property type="match status" value="3"/>
</dbReference>
<feature type="chain" id="PRO_5028860449" evidence="1">
    <location>
        <begin position="23"/>
        <end position="344"/>
    </location>
</feature>
<dbReference type="RefSeq" id="WP_152756673.1">
    <property type="nucleotide sequence ID" value="NZ_WHLY01000002.1"/>
</dbReference>
<evidence type="ECO:0000313" key="3">
    <source>
        <dbReference type="Proteomes" id="UP000479293"/>
    </source>
</evidence>
<organism evidence="2 3">
    <name type="scientific">Salmonirosea aquatica</name>
    <dbReference type="NCBI Taxonomy" id="2654236"/>
    <lineage>
        <taxon>Bacteria</taxon>
        <taxon>Pseudomonadati</taxon>
        <taxon>Bacteroidota</taxon>
        <taxon>Cytophagia</taxon>
        <taxon>Cytophagales</taxon>
        <taxon>Spirosomataceae</taxon>
        <taxon>Salmonirosea</taxon>
    </lineage>
</organism>
<protein>
    <submittedName>
        <fullName evidence="2">Uncharacterized protein</fullName>
    </submittedName>
</protein>
<evidence type="ECO:0000313" key="2">
    <source>
        <dbReference type="EMBL" id="MPR32310.1"/>
    </source>
</evidence>
<evidence type="ECO:0000256" key="1">
    <source>
        <dbReference type="SAM" id="SignalP"/>
    </source>
</evidence>
<reference evidence="2 3" key="1">
    <citation type="submission" date="2019-10" db="EMBL/GenBank/DDBJ databases">
        <title>Draft Genome Sequence of Cytophagaceae sp. SJW1-29.</title>
        <authorList>
            <person name="Choi A."/>
        </authorList>
    </citation>
    <scope>NUCLEOTIDE SEQUENCE [LARGE SCALE GENOMIC DNA]</scope>
    <source>
        <strain evidence="2 3">SJW1-29</strain>
    </source>
</reference>
<gene>
    <name evidence="2" type="ORF">GBK04_02845</name>
</gene>
<dbReference type="InterPro" id="IPR011990">
    <property type="entry name" value="TPR-like_helical_dom_sf"/>
</dbReference>
<dbReference type="AlphaFoldDB" id="A0A7C9FB76"/>
<keyword evidence="1" id="KW-0732">Signal</keyword>